<comment type="caution">
    <text evidence="2">The sequence shown here is derived from an EMBL/GenBank/DDBJ whole genome shotgun (WGS) entry which is preliminary data.</text>
</comment>
<organism evidence="2 3">
    <name type="scientific">Linnemannia gamsii</name>
    <dbReference type="NCBI Taxonomy" id="64522"/>
    <lineage>
        <taxon>Eukaryota</taxon>
        <taxon>Fungi</taxon>
        <taxon>Fungi incertae sedis</taxon>
        <taxon>Mucoromycota</taxon>
        <taxon>Mortierellomycotina</taxon>
        <taxon>Mortierellomycetes</taxon>
        <taxon>Mortierellales</taxon>
        <taxon>Mortierellaceae</taxon>
        <taxon>Linnemannia</taxon>
    </lineage>
</organism>
<dbReference type="Proteomes" id="UP001194696">
    <property type="component" value="Unassembled WGS sequence"/>
</dbReference>
<dbReference type="EMBL" id="JAAAIM010001925">
    <property type="protein sequence ID" value="KAG0274951.1"/>
    <property type="molecule type" value="Genomic_DNA"/>
</dbReference>
<evidence type="ECO:0000313" key="2">
    <source>
        <dbReference type="EMBL" id="KAG0274951.1"/>
    </source>
</evidence>
<keyword evidence="1" id="KW-0175">Coiled coil</keyword>
<feature type="non-terminal residue" evidence="2">
    <location>
        <position position="177"/>
    </location>
</feature>
<sequence length="177" mass="20022">MPEKAATWRLECKNEMLGVDPNIATNEDIFWNQPDRTTSTKRLTRAFIADALIARIGFLKLLVRLRRVILQDAVMFLKPNDDRLSLSNNLLESLPDIFKCKMFVDFQHDLLAAIDAHRTKASVIHAEVPVDALTMVTAINTLAHHSSAAIQKMDRVAQEVNGKVDKLTETLKEVMQE</sequence>
<name>A0ABQ7JIJ5_9FUNG</name>
<keyword evidence="3" id="KW-1185">Reference proteome</keyword>
<evidence type="ECO:0000313" key="3">
    <source>
        <dbReference type="Proteomes" id="UP001194696"/>
    </source>
</evidence>
<protein>
    <submittedName>
        <fullName evidence="2">Uncharacterized protein</fullName>
    </submittedName>
</protein>
<proteinExistence type="predicted"/>
<evidence type="ECO:0000256" key="1">
    <source>
        <dbReference type="SAM" id="Coils"/>
    </source>
</evidence>
<accession>A0ABQ7JIJ5</accession>
<reference evidence="2 3" key="1">
    <citation type="journal article" date="2020" name="Fungal Divers.">
        <title>Resolving the Mortierellaceae phylogeny through synthesis of multi-gene phylogenetics and phylogenomics.</title>
        <authorList>
            <person name="Vandepol N."/>
            <person name="Liber J."/>
            <person name="Desiro A."/>
            <person name="Na H."/>
            <person name="Kennedy M."/>
            <person name="Barry K."/>
            <person name="Grigoriev I.V."/>
            <person name="Miller A.N."/>
            <person name="O'Donnell K."/>
            <person name="Stajich J.E."/>
            <person name="Bonito G."/>
        </authorList>
    </citation>
    <scope>NUCLEOTIDE SEQUENCE [LARGE SCALE GENOMIC DNA]</scope>
    <source>
        <strain evidence="2 3">AD045</strain>
    </source>
</reference>
<feature type="coiled-coil region" evidence="1">
    <location>
        <begin position="150"/>
        <end position="177"/>
    </location>
</feature>
<gene>
    <name evidence="2" type="ORF">BGZ96_004007</name>
</gene>